<evidence type="ECO:0000256" key="3">
    <source>
        <dbReference type="ARBA" id="ARBA00012438"/>
    </source>
</evidence>
<evidence type="ECO:0000256" key="9">
    <source>
        <dbReference type="SAM" id="Phobius"/>
    </source>
</evidence>
<dbReference type="SMART" id="SM00387">
    <property type="entry name" value="HATPase_c"/>
    <property type="match status" value="1"/>
</dbReference>
<dbReference type="PROSITE" id="PS50109">
    <property type="entry name" value="HIS_KIN"/>
    <property type="match status" value="1"/>
</dbReference>
<evidence type="ECO:0000256" key="8">
    <source>
        <dbReference type="ARBA" id="ARBA00022840"/>
    </source>
</evidence>
<dbReference type="Proteomes" id="UP000603352">
    <property type="component" value="Unassembled WGS sequence"/>
</dbReference>
<sequence length="509" mass="54896">MRHRLVSRLFPARRSARVRQIQRARSPRRRLPRRRIPLADSLSGRLLLLTIAFVVLGEVLIYLPSIARYRLVFLEARLASAHLASLALEDRDMAVTPGLEKTLLANGMVVSVTLTRPGGPVLMLGETAPAAMTVDLRDQTPYTLIRDAVDCLLKSEPRLIRVLGPAPMAPEMLVDVLFQERDLRDEMRAYSIRILTLTIVLSAIVAALLYAAIERMMVRPMRQMAAAVMAFREAPEDAGRLIPTTRRADEIGIVQRELAMMQQSVRRALDQKTRLAGLGAAVAKLNHDLRNLLSTALLNADRIEREASPAVRRLLPPMIAALERAIALCGRSLGFATTETPAPMRAPLDLAQVAAEVLATVEADPAPGIADPLVPVMDGGPAARVNALPAGLIATADHDLIYRILANLVRNALEAMQASPPPDGGHRLTLSAARHDDGIAIHVEDTGPGLAPKAAAHLFEAFTGSTKPGGTGLGLAIARDLARAHGGDVRLDRSGTGGSRFTLWLPAEA</sequence>
<evidence type="ECO:0000256" key="1">
    <source>
        <dbReference type="ARBA" id="ARBA00000085"/>
    </source>
</evidence>
<keyword evidence="4" id="KW-0597">Phosphoprotein</keyword>
<dbReference type="EC" id="2.7.13.3" evidence="3"/>
<dbReference type="InterPro" id="IPR004358">
    <property type="entry name" value="Sig_transdc_His_kin-like_C"/>
</dbReference>
<dbReference type="InterPro" id="IPR050980">
    <property type="entry name" value="2C_sensor_his_kinase"/>
</dbReference>
<evidence type="ECO:0000256" key="5">
    <source>
        <dbReference type="ARBA" id="ARBA00022679"/>
    </source>
</evidence>
<keyword evidence="9" id="KW-0812">Transmembrane</keyword>
<evidence type="ECO:0000313" key="13">
    <source>
        <dbReference type="Proteomes" id="UP000603352"/>
    </source>
</evidence>
<dbReference type="RefSeq" id="WP_188581674.1">
    <property type="nucleotide sequence ID" value="NZ_BMDZ01000069.1"/>
</dbReference>
<accession>A0ABQ1J292</accession>
<dbReference type="CDD" id="cd00075">
    <property type="entry name" value="HATPase"/>
    <property type="match status" value="1"/>
</dbReference>
<dbReference type="PANTHER" id="PTHR44936">
    <property type="entry name" value="SENSOR PROTEIN CREC"/>
    <property type="match status" value="1"/>
</dbReference>
<dbReference type="Pfam" id="PF02518">
    <property type="entry name" value="HATPase_c"/>
    <property type="match status" value="1"/>
</dbReference>
<keyword evidence="13" id="KW-1185">Reference proteome</keyword>
<reference evidence="13" key="1">
    <citation type="journal article" date="2019" name="Int. J. Syst. Evol. Microbiol.">
        <title>The Global Catalogue of Microorganisms (GCM) 10K type strain sequencing project: providing services to taxonomists for standard genome sequencing and annotation.</title>
        <authorList>
            <consortium name="The Broad Institute Genomics Platform"/>
            <consortium name="The Broad Institute Genome Sequencing Center for Infectious Disease"/>
            <person name="Wu L."/>
            <person name="Ma J."/>
        </authorList>
    </citation>
    <scope>NUCLEOTIDE SEQUENCE [LARGE SCALE GENOMIC DNA]</scope>
    <source>
        <strain evidence="13">CGMCC 1.10188</strain>
    </source>
</reference>
<dbReference type="PRINTS" id="PR00344">
    <property type="entry name" value="BCTRLSENSOR"/>
</dbReference>
<keyword evidence="9" id="KW-1133">Transmembrane helix</keyword>
<keyword evidence="6" id="KW-0547">Nucleotide-binding</keyword>
<dbReference type="PANTHER" id="PTHR44936:SF10">
    <property type="entry name" value="SENSOR PROTEIN RSTB"/>
    <property type="match status" value="1"/>
</dbReference>
<dbReference type="Gene3D" id="3.30.565.10">
    <property type="entry name" value="Histidine kinase-like ATPase, C-terminal domain"/>
    <property type="match status" value="1"/>
</dbReference>
<protein>
    <recommendedName>
        <fullName evidence="3">histidine kinase</fullName>
        <ecNumber evidence="3">2.7.13.3</ecNumber>
    </recommendedName>
</protein>
<keyword evidence="5" id="KW-0808">Transferase</keyword>
<feature type="domain" description="Histidine kinase" evidence="10">
    <location>
        <begin position="284"/>
        <end position="509"/>
    </location>
</feature>
<evidence type="ECO:0000256" key="6">
    <source>
        <dbReference type="ARBA" id="ARBA00022741"/>
    </source>
</evidence>
<comment type="caution">
    <text evidence="12">The sequence shown here is derived from an EMBL/GenBank/DDBJ whole genome shotgun (WGS) entry which is preliminary data.</text>
</comment>
<gene>
    <name evidence="12" type="ORF">GCM10011505_42490</name>
</gene>
<dbReference type="InterPro" id="IPR003660">
    <property type="entry name" value="HAMP_dom"/>
</dbReference>
<dbReference type="InterPro" id="IPR036890">
    <property type="entry name" value="HATPase_C_sf"/>
</dbReference>
<evidence type="ECO:0000259" key="10">
    <source>
        <dbReference type="PROSITE" id="PS50109"/>
    </source>
</evidence>
<evidence type="ECO:0000259" key="11">
    <source>
        <dbReference type="PROSITE" id="PS50885"/>
    </source>
</evidence>
<dbReference type="PROSITE" id="PS50885">
    <property type="entry name" value="HAMP"/>
    <property type="match status" value="1"/>
</dbReference>
<keyword evidence="8" id="KW-0067">ATP-binding</keyword>
<evidence type="ECO:0000256" key="2">
    <source>
        <dbReference type="ARBA" id="ARBA00004370"/>
    </source>
</evidence>
<dbReference type="EMBL" id="BMDZ01000069">
    <property type="protein sequence ID" value="GGB57080.1"/>
    <property type="molecule type" value="Genomic_DNA"/>
</dbReference>
<feature type="transmembrane region" description="Helical" evidence="9">
    <location>
        <begin position="190"/>
        <end position="213"/>
    </location>
</feature>
<comment type="subcellular location">
    <subcellularLocation>
        <location evidence="2">Membrane</location>
    </subcellularLocation>
</comment>
<proteinExistence type="predicted"/>
<keyword evidence="7" id="KW-0418">Kinase</keyword>
<dbReference type="SUPFAM" id="SSF55874">
    <property type="entry name" value="ATPase domain of HSP90 chaperone/DNA topoisomerase II/histidine kinase"/>
    <property type="match status" value="1"/>
</dbReference>
<feature type="domain" description="HAMP" evidence="11">
    <location>
        <begin position="215"/>
        <end position="270"/>
    </location>
</feature>
<dbReference type="InterPro" id="IPR005467">
    <property type="entry name" value="His_kinase_dom"/>
</dbReference>
<evidence type="ECO:0000256" key="7">
    <source>
        <dbReference type="ARBA" id="ARBA00022777"/>
    </source>
</evidence>
<name>A0ABQ1J292_9PROT</name>
<comment type="catalytic activity">
    <reaction evidence="1">
        <text>ATP + protein L-histidine = ADP + protein N-phospho-L-histidine.</text>
        <dbReference type="EC" id="2.7.13.3"/>
    </reaction>
</comment>
<keyword evidence="9" id="KW-0472">Membrane</keyword>
<dbReference type="InterPro" id="IPR003594">
    <property type="entry name" value="HATPase_dom"/>
</dbReference>
<organism evidence="12 13">
    <name type="scientific">Tistrella bauzanensis</name>
    <dbReference type="NCBI Taxonomy" id="657419"/>
    <lineage>
        <taxon>Bacteria</taxon>
        <taxon>Pseudomonadati</taxon>
        <taxon>Pseudomonadota</taxon>
        <taxon>Alphaproteobacteria</taxon>
        <taxon>Geminicoccales</taxon>
        <taxon>Geminicoccaceae</taxon>
        <taxon>Tistrella</taxon>
    </lineage>
</organism>
<evidence type="ECO:0000313" key="12">
    <source>
        <dbReference type="EMBL" id="GGB57080.1"/>
    </source>
</evidence>
<dbReference type="Gene3D" id="1.10.287.130">
    <property type="match status" value="1"/>
</dbReference>
<evidence type="ECO:0000256" key="4">
    <source>
        <dbReference type="ARBA" id="ARBA00022553"/>
    </source>
</evidence>